<dbReference type="SUPFAM" id="SSF50891">
    <property type="entry name" value="Cyclophilin-like"/>
    <property type="match status" value="1"/>
</dbReference>
<accession>A0A2J8A7Q4</accession>
<dbReference type="InterPro" id="IPR002130">
    <property type="entry name" value="Cyclophilin-type_PPIase_dom"/>
</dbReference>
<keyword evidence="4" id="KW-1185">Reference proteome</keyword>
<dbReference type="GO" id="GO:0003755">
    <property type="term" value="F:peptidyl-prolyl cis-trans isomerase activity"/>
    <property type="evidence" value="ECO:0007669"/>
    <property type="project" value="InterPro"/>
</dbReference>
<dbReference type="PANTHER" id="PTHR46873">
    <property type="entry name" value="EXPRESSED PROTEIN"/>
    <property type="match status" value="1"/>
</dbReference>
<dbReference type="Pfam" id="PF14295">
    <property type="entry name" value="PAN_4"/>
    <property type="match status" value="2"/>
</dbReference>
<dbReference type="Gene3D" id="2.40.100.10">
    <property type="entry name" value="Cyclophilin-like"/>
    <property type="match status" value="1"/>
</dbReference>
<dbReference type="Pfam" id="PF00160">
    <property type="entry name" value="Pro_isomerase"/>
    <property type="match status" value="1"/>
</dbReference>
<dbReference type="OrthoDB" id="532384at2759"/>
<feature type="domain" description="Apple" evidence="2">
    <location>
        <begin position="74"/>
        <end position="99"/>
    </location>
</feature>
<dbReference type="Proteomes" id="UP000236333">
    <property type="component" value="Unassembled WGS sequence"/>
</dbReference>
<evidence type="ECO:0000313" key="3">
    <source>
        <dbReference type="EMBL" id="PNH08564.1"/>
    </source>
</evidence>
<dbReference type="InterPro" id="IPR029000">
    <property type="entry name" value="Cyclophilin-like_dom_sf"/>
</dbReference>
<name>A0A2J8A7Q4_9CHLO</name>
<gene>
    <name evidence="3" type="ORF">TSOC_004862</name>
</gene>
<comment type="caution">
    <text evidence="3">The sequence shown here is derived from an EMBL/GenBank/DDBJ whole genome shotgun (WGS) entry which is preliminary data.</text>
</comment>
<evidence type="ECO:0000259" key="2">
    <source>
        <dbReference type="Pfam" id="PF14295"/>
    </source>
</evidence>
<organism evidence="3 4">
    <name type="scientific">Tetrabaena socialis</name>
    <dbReference type="NCBI Taxonomy" id="47790"/>
    <lineage>
        <taxon>Eukaryota</taxon>
        <taxon>Viridiplantae</taxon>
        <taxon>Chlorophyta</taxon>
        <taxon>core chlorophytes</taxon>
        <taxon>Chlorophyceae</taxon>
        <taxon>CS clade</taxon>
        <taxon>Chlamydomonadales</taxon>
        <taxon>Tetrabaenaceae</taxon>
        <taxon>Tetrabaena</taxon>
    </lineage>
</organism>
<feature type="domain" description="PPIase cyclophilin-type" evidence="1">
    <location>
        <begin position="139"/>
        <end position="272"/>
    </location>
</feature>
<dbReference type="InterPro" id="IPR003609">
    <property type="entry name" value="Pan_app"/>
</dbReference>
<dbReference type="EMBL" id="PGGS01000124">
    <property type="protein sequence ID" value="PNH08564.1"/>
    <property type="molecule type" value="Genomic_DNA"/>
</dbReference>
<dbReference type="Gene3D" id="3.50.4.10">
    <property type="entry name" value="Hepatocyte Growth Factor"/>
    <property type="match status" value="1"/>
</dbReference>
<feature type="non-terminal residue" evidence="3">
    <location>
        <position position="1"/>
    </location>
</feature>
<evidence type="ECO:0000259" key="1">
    <source>
        <dbReference type="Pfam" id="PF00160"/>
    </source>
</evidence>
<dbReference type="PANTHER" id="PTHR46873:SF1">
    <property type="entry name" value="EXPRESSED PROTEIN"/>
    <property type="match status" value="1"/>
</dbReference>
<proteinExistence type="predicted"/>
<evidence type="ECO:0000313" key="4">
    <source>
        <dbReference type="Proteomes" id="UP000236333"/>
    </source>
</evidence>
<reference evidence="3 4" key="1">
    <citation type="journal article" date="2017" name="Mol. Biol. Evol.">
        <title>The 4-celled Tetrabaena socialis nuclear genome reveals the essential components for genetic control of cell number at the origin of multicellularity in the volvocine lineage.</title>
        <authorList>
            <person name="Featherston J."/>
            <person name="Arakaki Y."/>
            <person name="Hanschen E.R."/>
            <person name="Ferris P.J."/>
            <person name="Michod R.E."/>
            <person name="Olson B.J.S.C."/>
            <person name="Nozaki H."/>
            <person name="Durand P.M."/>
        </authorList>
    </citation>
    <scope>NUCLEOTIDE SEQUENCE [LARGE SCALE GENOMIC DNA]</scope>
    <source>
        <strain evidence="3 4">NIES-571</strain>
    </source>
</reference>
<protein>
    <submittedName>
        <fullName evidence="3">Uncharacterized protein</fullName>
    </submittedName>
</protein>
<sequence>PAPLAGGAAADADVFRALAVAGTQCHAALHTELWGDVLVWGSTHRTRNAAECCAACQAHQHAAARGGLDKGANSTACNAWVFCPDAKRCGARHRECWLKHQASAVPPKEQPEGASAWTSGVLLQGDAWLQPYERLNTLTLQFELGPVAVELLPKLAPASVREIRRLAALVAGERCGGCRIYRPEPHFLVQGVMGDPGGYVATPRHPNPPQQKMMQRGLVCWAGGMGGPDFFVNLIDQSGFGDDHLCWGLIANMTLMDQIVVLPTKPKAKPNDMTFLAHELNFNLTLS</sequence>
<dbReference type="AlphaFoldDB" id="A0A2J8A7Q4"/>
<feature type="domain" description="Apple" evidence="2">
    <location>
        <begin position="31"/>
        <end position="59"/>
    </location>
</feature>